<dbReference type="RefSeq" id="WP_320633801.1">
    <property type="nucleotide sequence ID" value="NZ_JAXDZJ010000069.1"/>
</dbReference>
<evidence type="ECO:0000256" key="1">
    <source>
        <dbReference type="ARBA" id="ARBA00004651"/>
    </source>
</evidence>
<dbReference type="InterPro" id="IPR045621">
    <property type="entry name" value="BPD_transp_1_N"/>
</dbReference>
<dbReference type="Gene3D" id="1.10.3720.10">
    <property type="entry name" value="MetI-like"/>
    <property type="match status" value="1"/>
</dbReference>
<dbReference type="Pfam" id="PF00528">
    <property type="entry name" value="BPD_transp_1"/>
    <property type="match status" value="1"/>
</dbReference>
<feature type="transmembrane region" description="Helical" evidence="7">
    <location>
        <begin position="9"/>
        <end position="29"/>
    </location>
</feature>
<dbReference type="EMBL" id="VUNH01000002">
    <property type="protein sequence ID" value="MST54845.1"/>
    <property type="molecule type" value="Genomic_DNA"/>
</dbReference>
<dbReference type="PROSITE" id="PS50928">
    <property type="entry name" value="ABC_TM1"/>
    <property type="match status" value="1"/>
</dbReference>
<evidence type="ECO:0000256" key="4">
    <source>
        <dbReference type="ARBA" id="ARBA00022692"/>
    </source>
</evidence>
<gene>
    <name evidence="9" type="ORF">FYJ74_02100</name>
</gene>
<keyword evidence="5 7" id="KW-1133">Transmembrane helix</keyword>
<evidence type="ECO:0000256" key="2">
    <source>
        <dbReference type="ARBA" id="ARBA00022448"/>
    </source>
</evidence>
<feature type="transmembrane region" description="Helical" evidence="7">
    <location>
        <begin position="135"/>
        <end position="158"/>
    </location>
</feature>
<comment type="similarity">
    <text evidence="7">Belongs to the binding-protein-dependent transport system permease family.</text>
</comment>
<dbReference type="CDD" id="cd06261">
    <property type="entry name" value="TM_PBP2"/>
    <property type="match status" value="1"/>
</dbReference>
<dbReference type="GO" id="GO:0005886">
    <property type="term" value="C:plasma membrane"/>
    <property type="evidence" value="ECO:0007669"/>
    <property type="project" value="UniProtKB-SubCell"/>
</dbReference>
<accession>A0A6L5Y9Q6</accession>
<feature type="transmembrane region" description="Helical" evidence="7">
    <location>
        <begin position="229"/>
        <end position="254"/>
    </location>
</feature>
<dbReference type="SUPFAM" id="SSF161098">
    <property type="entry name" value="MetI-like"/>
    <property type="match status" value="1"/>
</dbReference>
<feature type="transmembrane region" description="Helical" evidence="7">
    <location>
        <begin position="102"/>
        <end position="123"/>
    </location>
</feature>
<dbReference type="InterPro" id="IPR000515">
    <property type="entry name" value="MetI-like"/>
</dbReference>
<dbReference type="PANTHER" id="PTHR43163">
    <property type="entry name" value="DIPEPTIDE TRANSPORT SYSTEM PERMEASE PROTEIN DPPB-RELATED"/>
    <property type="match status" value="1"/>
</dbReference>
<comment type="caution">
    <text evidence="9">The sequence shown here is derived from an EMBL/GenBank/DDBJ whole genome shotgun (WGS) entry which is preliminary data.</text>
</comment>
<evidence type="ECO:0000313" key="9">
    <source>
        <dbReference type="EMBL" id="MST54845.1"/>
    </source>
</evidence>
<keyword evidence="10" id="KW-1185">Reference proteome</keyword>
<evidence type="ECO:0000256" key="3">
    <source>
        <dbReference type="ARBA" id="ARBA00022475"/>
    </source>
</evidence>
<evidence type="ECO:0000313" key="10">
    <source>
        <dbReference type="Proteomes" id="UP000473699"/>
    </source>
</evidence>
<protein>
    <submittedName>
        <fullName evidence="9">ABC transporter permease</fullName>
    </submittedName>
</protein>
<dbReference type="InterPro" id="IPR035906">
    <property type="entry name" value="MetI-like_sf"/>
</dbReference>
<feature type="domain" description="ABC transmembrane type-1" evidence="8">
    <location>
        <begin position="96"/>
        <end position="297"/>
    </location>
</feature>
<evidence type="ECO:0000256" key="7">
    <source>
        <dbReference type="RuleBase" id="RU363032"/>
    </source>
</evidence>
<organism evidence="9 10">
    <name type="scientific">Pyramidobacter porci</name>
    <dbReference type="NCBI Taxonomy" id="2605789"/>
    <lineage>
        <taxon>Bacteria</taxon>
        <taxon>Thermotogati</taxon>
        <taxon>Synergistota</taxon>
        <taxon>Synergistia</taxon>
        <taxon>Synergistales</taxon>
        <taxon>Dethiosulfovibrionaceae</taxon>
        <taxon>Pyramidobacter</taxon>
    </lineage>
</organism>
<sequence length="307" mass="33857">MLKYAIRRIFILIPVILSVMFILFTILYFTPGDPARIALGEEATPEAIESFRDEHGLNDPFFVQFGHYVYNAVTKFDLGYSYNMKSPVSQELAIRIPTTMKLAFAAVLFSTLLGLPLGILSAIKQYSLLDSVVTVFILLGVSMPTFWTGLLLILAFSVKLGWLPSMGFDTLSEMVLPVVTLSGSSTALFAKMTRSSMLEVIKSDYIRTARAKGQKEGVVIWRHALPNALIPIMTIISMQFGALLGGSIVTEAIFSISGVGRLMLEAINLRDYPIIQGGVLFISVAYCFINLAVDLLYAVVDPRIHVK</sequence>
<evidence type="ECO:0000256" key="5">
    <source>
        <dbReference type="ARBA" id="ARBA00022989"/>
    </source>
</evidence>
<comment type="subcellular location">
    <subcellularLocation>
        <location evidence="1 7">Cell membrane</location>
        <topology evidence="1 7">Multi-pass membrane protein</topology>
    </subcellularLocation>
</comment>
<reference evidence="9 10" key="1">
    <citation type="submission" date="2019-08" db="EMBL/GenBank/DDBJ databases">
        <title>In-depth cultivation of the pig gut microbiome towards novel bacterial diversity and tailored functional studies.</title>
        <authorList>
            <person name="Wylensek D."/>
            <person name="Hitch T.C.A."/>
            <person name="Clavel T."/>
        </authorList>
    </citation>
    <scope>NUCLEOTIDE SEQUENCE [LARGE SCALE GENOMIC DNA]</scope>
    <source>
        <strain evidence="9 10">SM-530-WT-4B</strain>
    </source>
</reference>
<evidence type="ECO:0000259" key="8">
    <source>
        <dbReference type="PROSITE" id="PS50928"/>
    </source>
</evidence>
<keyword evidence="4 7" id="KW-0812">Transmembrane</keyword>
<keyword evidence="2 7" id="KW-0813">Transport</keyword>
<dbReference type="Pfam" id="PF19300">
    <property type="entry name" value="BPD_transp_1_N"/>
    <property type="match status" value="1"/>
</dbReference>
<name>A0A6L5Y9Q6_9BACT</name>
<evidence type="ECO:0000256" key="6">
    <source>
        <dbReference type="ARBA" id="ARBA00023136"/>
    </source>
</evidence>
<dbReference type="GO" id="GO:0055085">
    <property type="term" value="P:transmembrane transport"/>
    <property type="evidence" value="ECO:0007669"/>
    <property type="project" value="InterPro"/>
</dbReference>
<proteinExistence type="inferred from homology"/>
<dbReference type="PANTHER" id="PTHR43163:SF6">
    <property type="entry name" value="DIPEPTIDE TRANSPORT SYSTEM PERMEASE PROTEIN DPPB-RELATED"/>
    <property type="match status" value="1"/>
</dbReference>
<dbReference type="Proteomes" id="UP000473699">
    <property type="component" value="Unassembled WGS sequence"/>
</dbReference>
<keyword evidence="3" id="KW-1003">Cell membrane</keyword>
<dbReference type="AlphaFoldDB" id="A0A6L5Y9Q6"/>
<feature type="transmembrane region" description="Helical" evidence="7">
    <location>
        <begin position="274"/>
        <end position="300"/>
    </location>
</feature>
<keyword evidence="6 7" id="KW-0472">Membrane</keyword>